<sequence>MRVLITGGAGYIGATIGSACQDAGHEVVVLDDLSAGRREFTEGREFFEGDVGDVVLLDKVLATGIDAVVHCAAKIIVPESVADPIGYYRTNVSKSIDLAETLVRHGVRRVVFSSSASIYASTDDFLVTETSPFGPQSPYARTKAMMEWVLEDVARTGALQVLPLRYFNPIGADPQLRTGQQVADPTHVLGRIMNADLNNEPFTITGCDWPTPDGSGLRDYIHVWDLARAHVAALENIDQVCADQPYVPINIGTGKPSTVRDLVQAYQEATGHDLDVREGPARPGDVAGVYASADHAADLLNWRAERTLTDGIRDALAWQEVRPQRLGY</sequence>
<dbReference type="InterPro" id="IPR001509">
    <property type="entry name" value="Epimerase_deHydtase"/>
</dbReference>
<keyword evidence="8" id="KW-0299">Galactose metabolism</keyword>
<dbReference type="GO" id="GO:0003978">
    <property type="term" value="F:UDP-glucose 4-epimerase activity"/>
    <property type="evidence" value="ECO:0007669"/>
    <property type="project" value="UniProtKB-EC"/>
</dbReference>
<dbReference type="RefSeq" id="WP_425307882.1">
    <property type="nucleotide sequence ID" value="NZ_CP154795.1"/>
</dbReference>
<evidence type="ECO:0000256" key="2">
    <source>
        <dbReference type="ARBA" id="ARBA00001911"/>
    </source>
</evidence>
<evidence type="ECO:0000256" key="11">
    <source>
        <dbReference type="ARBA" id="ARBA00033067"/>
    </source>
</evidence>
<evidence type="ECO:0000256" key="1">
    <source>
        <dbReference type="ARBA" id="ARBA00000083"/>
    </source>
</evidence>
<dbReference type="Pfam" id="PF01370">
    <property type="entry name" value="Epimerase"/>
    <property type="match status" value="1"/>
</dbReference>
<evidence type="ECO:0000259" key="12">
    <source>
        <dbReference type="Pfam" id="PF01370"/>
    </source>
</evidence>
<evidence type="ECO:0000313" key="14">
    <source>
        <dbReference type="Proteomes" id="UP001442841"/>
    </source>
</evidence>
<evidence type="ECO:0000256" key="4">
    <source>
        <dbReference type="ARBA" id="ARBA00007637"/>
    </source>
</evidence>
<comment type="catalytic activity">
    <reaction evidence="1">
        <text>UDP-alpha-D-glucose = UDP-alpha-D-galactose</text>
        <dbReference type="Rhea" id="RHEA:22168"/>
        <dbReference type="ChEBI" id="CHEBI:58885"/>
        <dbReference type="ChEBI" id="CHEBI:66914"/>
        <dbReference type="EC" id="5.1.3.2"/>
    </reaction>
</comment>
<organism evidence="13 14">
    <name type="scientific">Ammonicoccus fulvus</name>
    <dbReference type="NCBI Taxonomy" id="3138240"/>
    <lineage>
        <taxon>Bacteria</taxon>
        <taxon>Bacillati</taxon>
        <taxon>Actinomycetota</taxon>
        <taxon>Actinomycetes</taxon>
        <taxon>Propionibacteriales</taxon>
        <taxon>Propionibacteriaceae</taxon>
        <taxon>Ammonicoccus</taxon>
    </lineage>
</organism>
<comment type="similarity">
    <text evidence="4">Belongs to the NAD(P)-dependent epimerase/dehydratase family.</text>
</comment>
<dbReference type="InterPro" id="IPR036291">
    <property type="entry name" value="NAD(P)-bd_dom_sf"/>
</dbReference>
<keyword evidence="7" id="KW-0520">NAD</keyword>
<reference evidence="13 14" key="1">
    <citation type="submission" date="2024-04" db="EMBL/GenBank/DDBJ databases">
        <title>Isolation of an actinomycete strain from pig manure.</title>
        <authorList>
            <person name="Gong T."/>
            <person name="Yu Z."/>
            <person name="An M."/>
            <person name="Wei C."/>
            <person name="Yang W."/>
            <person name="Liu L."/>
        </authorList>
    </citation>
    <scope>NUCLEOTIDE SEQUENCE [LARGE SCALE GENOMIC DNA]</scope>
    <source>
        <strain evidence="13 14">ZF39</strain>
    </source>
</reference>
<dbReference type="SUPFAM" id="SSF51735">
    <property type="entry name" value="NAD(P)-binding Rossmann-fold domains"/>
    <property type="match status" value="1"/>
</dbReference>
<evidence type="ECO:0000256" key="8">
    <source>
        <dbReference type="ARBA" id="ARBA00023144"/>
    </source>
</evidence>
<gene>
    <name evidence="13" type="primary">galE</name>
    <name evidence="13" type="ORF">AADG42_03715</name>
</gene>
<dbReference type="Gene3D" id="3.90.25.10">
    <property type="entry name" value="UDP-galactose 4-epimerase, domain 1"/>
    <property type="match status" value="1"/>
</dbReference>
<comment type="pathway">
    <text evidence="3">Carbohydrate metabolism; galactose metabolism.</text>
</comment>
<dbReference type="EC" id="5.1.3.2" evidence="5"/>
<dbReference type="NCBIfam" id="TIGR01179">
    <property type="entry name" value="galE"/>
    <property type="match status" value="1"/>
</dbReference>
<evidence type="ECO:0000256" key="10">
    <source>
        <dbReference type="ARBA" id="ARBA00031367"/>
    </source>
</evidence>
<dbReference type="PANTHER" id="PTHR43725:SF47">
    <property type="entry name" value="UDP-GLUCOSE 4-EPIMERASE"/>
    <property type="match status" value="1"/>
</dbReference>
<name>A0ABZ3FNQ8_9ACTN</name>
<dbReference type="PANTHER" id="PTHR43725">
    <property type="entry name" value="UDP-GLUCOSE 4-EPIMERASE"/>
    <property type="match status" value="1"/>
</dbReference>
<proteinExistence type="inferred from homology"/>
<dbReference type="InterPro" id="IPR005886">
    <property type="entry name" value="UDP_G4E"/>
</dbReference>
<dbReference type="Proteomes" id="UP001442841">
    <property type="component" value="Chromosome"/>
</dbReference>
<dbReference type="Gene3D" id="3.40.50.720">
    <property type="entry name" value="NAD(P)-binding Rossmann-like Domain"/>
    <property type="match status" value="1"/>
</dbReference>
<evidence type="ECO:0000256" key="5">
    <source>
        <dbReference type="ARBA" id="ARBA00013189"/>
    </source>
</evidence>
<evidence type="ECO:0000313" key="13">
    <source>
        <dbReference type="EMBL" id="XAN06453.1"/>
    </source>
</evidence>
<keyword evidence="14" id="KW-1185">Reference proteome</keyword>
<feature type="domain" description="NAD-dependent epimerase/dehydratase" evidence="12">
    <location>
        <begin position="3"/>
        <end position="242"/>
    </location>
</feature>
<evidence type="ECO:0000256" key="9">
    <source>
        <dbReference type="ARBA" id="ARBA00023235"/>
    </source>
</evidence>
<evidence type="ECO:0000256" key="7">
    <source>
        <dbReference type="ARBA" id="ARBA00023027"/>
    </source>
</evidence>
<keyword evidence="9 13" id="KW-0413">Isomerase</keyword>
<protein>
    <recommendedName>
        <fullName evidence="6">UDP-glucose 4-epimerase</fullName>
        <ecNumber evidence="5">5.1.3.2</ecNumber>
    </recommendedName>
    <alternativeName>
        <fullName evidence="11">Galactowaldenase</fullName>
    </alternativeName>
    <alternativeName>
        <fullName evidence="10">UDP-galactose 4-epimerase</fullName>
    </alternativeName>
</protein>
<comment type="cofactor">
    <cofactor evidence="2">
        <name>NAD(+)</name>
        <dbReference type="ChEBI" id="CHEBI:57540"/>
    </cofactor>
</comment>
<evidence type="ECO:0000256" key="6">
    <source>
        <dbReference type="ARBA" id="ARBA00018569"/>
    </source>
</evidence>
<dbReference type="EMBL" id="CP154795">
    <property type="protein sequence ID" value="XAN06453.1"/>
    <property type="molecule type" value="Genomic_DNA"/>
</dbReference>
<evidence type="ECO:0000256" key="3">
    <source>
        <dbReference type="ARBA" id="ARBA00004947"/>
    </source>
</evidence>
<dbReference type="PROSITE" id="PS51257">
    <property type="entry name" value="PROKAR_LIPOPROTEIN"/>
    <property type="match status" value="1"/>
</dbReference>
<keyword evidence="8" id="KW-0119">Carbohydrate metabolism</keyword>
<accession>A0ABZ3FNQ8</accession>